<dbReference type="EMBL" id="CP029479">
    <property type="protein sequence ID" value="AWM77474.1"/>
    <property type="molecule type" value="Genomic_DNA"/>
</dbReference>
<evidence type="ECO:0000259" key="1">
    <source>
        <dbReference type="Pfam" id="PF12728"/>
    </source>
</evidence>
<dbReference type="InterPro" id="IPR041657">
    <property type="entry name" value="HTH_17"/>
</dbReference>
<dbReference type="RefSeq" id="WP_110450041.1">
    <property type="nucleotide sequence ID" value="NZ_CP029479.1"/>
</dbReference>
<dbReference type="GO" id="GO:0003677">
    <property type="term" value="F:DNA binding"/>
    <property type="evidence" value="ECO:0007669"/>
    <property type="project" value="UniProtKB-KW"/>
</dbReference>
<dbReference type="InterPro" id="IPR009061">
    <property type="entry name" value="DNA-bd_dom_put_sf"/>
</dbReference>
<feature type="domain" description="Helix-turn-helix" evidence="1">
    <location>
        <begin position="6"/>
        <end position="51"/>
    </location>
</feature>
<dbReference type="AlphaFoldDB" id="A0A2Z3I228"/>
<dbReference type="NCBIfam" id="TIGR01764">
    <property type="entry name" value="excise"/>
    <property type="match status" value="1"/>
</dbReference>
<reference evidence="3" key="1">
    <citation type="submission" date="2018-05" db="EMBL/GenBank/DDBJ databases">
        <title>Genome sequencing of Phenylobacterium sp. HYN0004.</title>
        <authorList>
            <person name="Yi H."/>
            <person name="Baek C."/>
        </authorList>
    </citation>
    <scope>NUCLEOTIDE SEQUENCE [LARGE SCALE GENOMIC DNA]</scope>
    <source>
        <strain evidence="3">HYN0004</strain>
    </source>
</reference>
<protein>
    <submittedName>
        <fullName evidence="2">DNA-binding protein</fullName>
    </submittedName>
</protein>
<organism evidence="2 3">
    <name type="scientific">Phenylobacterium parvum</name>
    <dbReference type="NCBI Taxonomy" id="2201350"/>
    <lineage>
        <taxon>Bacteria</taxon>
        <taxon>Pseudomonadati</taxon>
        <taxon>Pseudomonadota</taxon>
        <taxon>Alphaproteobacteria</taxon>
        <taxon>Caulobacterales</taxon>
        <taxon>Caulobacteraceae</taxon>
        <taxon>Phenylobacterium</taxon>
    </lineage>
</organism>
<dbReference type="Pfam" id="PF12728">
    <property type="entry name" value="HTH_17"/>
    <property type="match status" value="1"/>
</dbReference>
<accession>A0A2Z3I228</accession>
<dbReference type="SUPFAM" id="SSF46955">
    <property type="entry name" value="Putative DNA-binding domain"/>
    <property type="match status" value="1"/>
</dbReference>
<dbReference type="Proteomes" id="UP000247763">
    <property type="component" value="Chromosome"/>
</dbReference>
<dbReference type="KEGG" id="phb:HYN04_06670"/>
<gene>
    <name evidence="2" type="ORF">HYN04_06670</name>
</gene>
<name>A0A2Z3I228_9CAUL</name>
<dbReference type="OrthoDB" id="9805928at2"/>
<evidence type="ECO:0000313" key="3">
    <source>
        <dbReference type="Proteomes" id="UP000247763"/>
    </source>
</evidence>
<evidence type="ECO:0000313" key="2">
    <source>
        <dbReference type="EMBL" id="AWM77474.1"/>
    </source>
</evidence>
<sequence>MTGPDYLTVTEAARRLRLHPRTILRFIRDGRLKAARVGKGFRILPDDLAALAGVEPEPESRPTVMAAVDLGEVDLEGARRWTAAVNGAFHARPAGSGRLSLDVVHDPASRRLKVLASGAAGDVAAVLSLVEALWEGFRS</sequence>
<dbReference type="InterPro" id="IPR010093">
    <property type="entry name" value="SinI_DNA-bd"/>
</dbReference>
<proteinExistence type="predicted"/>
<keyword evidence="2" id="KW-0238">DNA-binding</keyword>
<keyword evidence="3" id="KW-1185">Reference proteome</keyword>